<dbReference type="GO" id="GO:0051607">
    <property type="term" value="P:defense response to virus"/>
    <property type="evidence" value="ECO:0007669"/>
    <property type="project" value="UniProtKB-KW"/>
</dbReference>
<sequence length="412" mass="44908">MYLRVLITAETPLSFRDGTDLLAIELNRYIPGTALLGALAEAHVQRRNDQTEFAALFLRERVRFGNAYPEAFNHEDLNNAPSQPVRPLPLTARSGKRFPGFRGDGRRRGDRYDGVTDALLPLALFALSGEQRADLLDPVRSAGSGAAAFDLDRISGFYRRDALSARIGRAQLTPSLRSHTGINYHTGTVQQNILYSTQVLPEGSHFWAAWRIPDGDATLAQALESLVEDLVAEQALRLGNNRTRGCGRILMQIVPADEADDCAEALAERVAHFNRLFHAAAHAAQLAIPAGIYLPLTLTSDALLHDHLLRPRVQLTPADLAAVGIPAATLVFHTATARRVRGWNSLLGMPRADTWAIGMGAVFLFRLPADFTNWQALLSLQVQGVGMRRAEGYGQLSVADAFHQALAGGVMA</sequence>
<dbReference type="AlphaFoldDB" id="A0A426TU74"/>
<evidence type="ECO:0000256" key="1">
    <source>
        <dbReference type="ARBA" id="ARBA00023118"/>
    </source>
</evidence>
<dbReference type="EMBL" id="RSAS01000703">
    <property type="protein sequence ID" value="RRR68656.1"/>
    <property type="molecule type" value="Genomic_DNA"/>
</dbReference>
<accession>A0A426TU74</accession>
<evidence type="ECO:0000259" key="2">
    <source>
        <dbReference type="Pfam" id="PF03787"/>
    </source>
</evidence>
<evidence type="ECO:0000313" key="4">
    <source>
        <dbReference type="Proteomes" id="UP000280307"/>
    </source>
</evidence>
<comment type="caution">
    <text evidence="3">The sequence shown here is derived from an EMBL/GenBank/DDBJ whole genome shotgun (WGS) entry which is preliminary data.</text>
</comment>
<dbReference type="Proteomes" id="UP000280307">
    <property type="component" value="Unassembled WGS sequence"/>
</dbReference>
<protein>
    <recommendedName>
        <fullName evidence="2">CRISPR type III-associated protein domain-containing protein</fullName>
    </recommendedName>
</protein>
<gene>
    <name evidence="3" type="ORF">EI684_17340</name>
</gene>
<evidence type="ECO:0000313" key="3">
    <source>
        <dbReference type="EMBL" id="RRR68656.1"/>
    </source>
</evidence>
<feature type="domain" description="CRISPR type III-associated protein" evidence="2">
    <location>
        <begin position="7"/>
        <end position="249"/>
    </location>
</feature>
<proteinExistence type="predicted"/>
<dbReference type="Pfam" id="PF03787">
    <property type="entry name" value="RAMPs"/>
    <property type="match status" value="1"/>
</dbReference>
<dbReference type="InterPro" id="IPR005537">
    <property type="entry name" value="RAMP_III_fam"/>
</dbReference>
<keyword evidence="1" id="KW-0051">Antiviral defense</keyword>
<name>A0A426TU74_9CHLR</name>
<organism evidence="3 4">
    <name type="scientific">Candidatus Viridilinea halotolerans</name>
    <dbReference type="NCBI Taxonomy" id="2491704"/>
    <lineage>
        <taxon>Bacteria</taxon>
        <taxon>Bacillati</taxon>
        <taxon>Chloroflexota</taxon>
        <taxon>Chloroflexia</taxon>
        <taxon>Chloroflexales</taxon>
        <taxon>Chloroflexineae</taxon>
        <taxon>Oscillochloridaceae</taxon>
        <taxon>Candidatus Viridilinea</taxon>
    </lineage>
</organism>
<reference evidence="3 4" key="1">
    <citation type="submission" date="2018-12" db="EMBL/GenBank/DDBJ databases">
        <title>Genome Sequence of Candidatus Viridilinea halotolerans isolated from saline sulfide-rich spring.</title>
        <authorList>
            <person name="Grouzdev D.S."/>
            <person name="Burganskaya E.I."/>
            <person name="Krutkina M.S."/>
            <person name="Sukhacheva M.V."/>
            <person name="Gorlenko V.M."/>
        </authorList>
    </citation>
    <scope>NUCLEOTIDE SEQUENCE [LARGE SCALE GENOMIC DNA]</scope>
    <source>
        <strain evidence="3">Chok-6</strain>
    </source>
</reference>